<evidence type="ECO:0000313" key="6">
    <source>
        <dbReference type="Proteomes" id="UP000574390"/>
    </source>
</evidence>
<dbReference type="Proteomes" id="UP000553632">
    <property type="component" value="Unassembled WGS sequence"/>
</dbReference>
<feature type="chain" id="PRO_5033594592" description="Glycoside hydrolase family 38 N-terminal domain-containing protein" evidence="1">
    <location>
        <begin position="17"/>
        <end position="121"/>
    </location>
</feature>
<dbReference type="Pfam" id="PF01074">
    <property type="entry name" value="Glyco_hydro_38N"/>
    <property type="match status" value="1"/>
</dbReference>
<dbReference type="InterPro" id="IPR011330">
    <property type="entry name" value="Glyco_hydro/deAcase_b/a-brl"/>
</dbReference>
<keyword evidence="5" id="KW-1185">Reference proteome</keyword>
<dbReference type="SUPFAM" id="SSF88713">
    <property type="entry name" value="Glycoside hydrolase/deacetylase"/>
    <property type="match status" value="1"/>
</dbReference>
<organism evidence="3 6">
    <name type="scientific">Perkinsus olseni</name>
    <name type="common">Perkinsus atlanticus</name>
    <dbReference type="NCBI Taxonomy" id="32597"/>
    <lineage>
        <taxon>Eukaryota</taxon>
        <taxon>Sar</taxon>
        <taxon>Alveolata</taxon>
        <taxon>Perkinsozoa</taxon>
        <taxon>Perkinsea</taxon>
        <taxon>Perkinsida</taxon>
        <taxon>Perkinsidae</taxon>
        <taxon>Perkinsus</taxon>
    </lineage>
</organism>
<dbReference type="InterPro" id="IPR000602">
    <property type="entry name" value="Glyco_hydro_38_N"/>
</dbReference>
<sequence length="121" mass="13082">MVVLWCVLLTAAVAAAAHSDQCNSRDAASTALMVDGRLMKIPLSPGGPYNTTGGPIVDNPRVLNIHLVAHTHNDPGWLKNVDQYSTGANNSIQIANVGLILDSVVRELQEDTNRKFIYVEM</sequence>
<feature type="non-terminal residue" evidence="3">
    <location>
        <position position="1"/>
    </location>
</feature>
<dbReference type="Proteomes" id="UP000574390">
    <property type="component" value="Unassembled WGS sequence"/>
</dbReference>
<dbReference type="PANTHER" id="PTHR11607">
    <property type="entry name" value="ALPHA-MANNOSIDASE"/>
    <property type="match status" value="1"/>
</dbReference>
<feature type="domain" description="Glycoside hydrolase family 38 N-terminal" evidence="2">
    <location>
        <begin position="64"/>
        <end position="121"/>
    </location>
</feature>
<dbReference type="GO" id="GO:0006013">
    <property type="term" value="P:mannose metabolic process"/>
    <property type="evidence" value="ECO:0007669"/>
    <property type="project" value="InterPro"/>
</dbReference>
<dbReference type="EMBL" id="JABANM010021858">
    <property type="protein sequence ID" value="KAF4720529.1"/>
    <property type="molecule type" value="Genomic_DNA"/>
</dbReference>
<evidence type="ECO:0000313" key="5">
    <source>
        <dbReference type="Proteomes" id="UP000553632"/>
    </source>
</evidence>
<name>A0A7J6RI81_PEROL</name>
<gene>
    <name evidence="3" type="ORF">FOZ62_017340</name>
    <name evidence="4" type="ORF">FOZ63_008085</name>
</gene>
<evidence type="ECO:0000313" key="4">
    <source>
        <dbReference type="EMBL" id="KAF4720706.1"/>
    </source>
</evidence>
<proteinExistence type="predicted"/>
<reference evidence="5 6" key="1">
    <citation type="submission" date="2020-04" db="EMBL/GenBank/DDBJ databases">
        <title>Perkinsus olseni comparative genomics.</title>
        <authorList>
            <person name="Bogema D.R."/>
        </authorList>
    </citation>
    <scope>NUCLEOTIDE SEQUENCE [LARGE SCALE GENOMIC DNA]</scope>
    <source>
        <strain evidence="3">ATCC PRA-205</strain>
        <strain evidence="4 5">ATCC PRA-207</strain>
    </source>
</reference>
<feature type="signal peptide" evidence="1">
    <location>
        <begin position="1"/>
        <end position="16"/>
    </location>
</feature>
<evidence type="ECO:0000313" key="3">
    <source>
        <dbReference type="EMBL" id="KAF4720529.1"/>
    </source>
</evidence>
<protein>
    <recommendedName>
        <fullName evidence="2">Glycoside hydrolase family 38 N-terminal domain-containing protein</fullName>
    </recommendedName>
</protein>
<dbReference type="GO" id="GO:0004559">
    <property type="term" value="F:alpha-mannosidase activity"/>
    <property type="evidence" value="ECO:0007669"/>
    <property type="project" value="InterPro"/>
</dbReference>
<evidence type="ECO:0000259" key="2">
    <source>
        <dbReference type="Pfam" id="PF01074"/>
    </source>
</evidence>
<dbReference type="AlphaFoldDB" id="A0A7J6RI81"/>
<dbReference type="PANTHER" id="PTHR11607:SF3">
    <property type="entry name" value="LYSOSOMAL ALPHA-MANNOSIDASE"/>
    <property type="match status" value="1"/>
</dbReference>
<dbReference type="InterPro" id="IPR050843">
    <property type="entry name" value="Glycosyl_Hydrlase_38"/>
</dbReference>
<accession>A0A7J6RI81</accession>
<evidence type="ECO:0000256" key="1">
    <source>
        <dbReference type="SAM" id="SignalP"/>
    </source>
</evidence>
<dbReference type="EMBL" id="JABANO010025161">
    <property type="protein sequence ID" value="KAF4720706.1"/>
    <property type="molecule type" value="Genomic_DNA"/>
</dbReference>
<dbReference type="InterPro" id="IPR027291">
    <property type="entry name" value="Glyco_hydro_38_N_sf"/>
</dbReference>
<comment type="caution">
    <text evidence="3">The sequence shown here is derived from an EMBL/GenBank/DDBJ whole genome shotgun (WGS) entry which is preliminary data.</text>
</comment>
<dbReference type="Gene3D" id="3.20.110.10">
    <property type="entry name" value="Glycoside hydrolase 38, N terminal domain"/>
    <property type="match status" value="1"/>
</dbReference>
<keyword evidence="1" id="KW-0732">Signal</keyword>